<dbReference type="EMBL" id="CP063458">
    <property type="protein sequence ID" value="QOV88922.1"/>
    <property type="molecule type" value="Genomic_DNA"/>
</dbReference>
<dbReference type="KEGG" id="hbs:IPV69_22260"/>
<proteinExistence type="predicted"/>
<dbReference type="Proteomes" id="UP000593765">
    <property type="component" value="Chromosome"/>
</dbReference>
<reference evidence="2 3" key="1">
    <citation type="submission" date="2020-10" db="EMBL/GenBank/DDBJ databases">
        <title>Wide distribution of Phycisphaera-like planctomycetes from WD2101 soil group in peatlands and genome analysis of the first cultivated representative.</title>
        <authorList>
            <person name="Dedysh S.N."/>
            <person name="Beletsky A.V."/>
            <person name="Ivanova A."/>
            <person name="Kulichevskaya I.S."/>
            <person name="Suzina N.E."/>
            <person name="Philippov D.A."/>
            <person name="Rakitin A.L."/>
            <person name="Mardanov A.V."/>
            <person name="Ravin N.V."/>
        </authorList>
    </citation>
    <scope>NUCLEOTIDE SEQUENCE [LARGE SCALE GENOMIC DNA]</scope>
    <source>
        <strain evidence="2 3">M1803</strain>
    </source>
</reference>
<feature type="compositionally biased region" description="Basic and acidic residues" evidence="1">
    <location>
        <begin position="160"/>
        <end position="191"/>
    </location>
</feature>
<feature type="compositionally biased region" description="Low complexity" evidence="1">
    <location>
        <begin position="195"/>
        <end position="229"/>
    </location>
</feature>
<accession>A0A7M2WUR7</accession>
<feature type="region of interest" description="Disordered" evidence="1">
    <location>
        <begin position="135"/>
        <end position="239"/>
    </location>
</feature>
<evidence type="ECO:0000313" key="3">
    <source>
        <dbReference type="Proteomes" id="UP000593765"/>
    </source>
</evidence>
<gene>
    <name evidence="2" type="ORF">IPV69_22260</name>
</gene>
<name>A0A7M2WUR7_9BACT</name>
<evidence type="ECO:0000256" key="1">
    <source>
        <dbReference type="SAM" id="MobiDB-lite"/>
    </source>
</evidence>
<sequence>MSELSTTDSPSAAGLALVVGTPERRRQAVATLEASGAIAVEVDDPYLAMAELSREPAGFSSIVLSLHGVYREELQIIAAIRNRFPHIDVWLTDLDGRSSALAEAMRLGADGLLGEEGMHRLAVRAKREPDVAVEPAISRVTPARPHEVNGHAPSRVETAVIDRARHEADRESPAFEPRRIAPDRGGHETPREPNGSAAGSAARGDGASLAGSPLGFKDAAAAGASPPADDFYDPYSFAPGEPILTAEELRALLHDQPDTAPTGRDE</sequence>
<keyword evidence="3" id="KW-1185">Reference proteome</keyword>
<dbReference type="AlphaFoldDB" id="A0A7M2WUR7"/>
<organism evidence="2 3">
    <name type="scientific">Humisphaera borealis</name>
    <dbReference type="NCBI Taxonomy" id="2807512"/>
    <lineage>
        <taxon>Bacteria</taxon>
        <taxon>Pseudomonadati</taxon>
        <taxon>Planctomycetota</taxon>
        <taxon>Phycisphaerae</taxon>
        <taxon>Tepidisphaerales</taxon>
        <taxon>Tepidisphaeraceae</taxon>
        <taxon>Humisphaera</taxon>
    </lineage>
</organism>
<evidence type="ECO:0000313" key="2">
    <source>
        <dbReference type="EMBL" id="QOV88922.1"/>
    </source>
</evidence>
<dbReference type="RefSeq" id="WP_206291931.1">
    <property type="nucleotide sequence ID" value="NZ_CP063458.1"/>
</dbReference>
<protein>
    <submittedName>
        <fullName evidence="2">Uncharacterized protein</fullName>
    </submittedName>
</protein>